<feature type="transmembrane region" description="Helical" evidence="2">
    <location>
        <begin position="6"/>
        <end position="24"/>
    </location>
</feature>
<keyword evidence="2" id="KW-0812">Transmembrane</keyword>
<reference evidence="3" key="1">
    <citation type="journal article" date="2014" name="Genome Announc.">
        <title>Draft Genome Sequences of Three Alkaliphilic Bacillus Strains, Bacillus wakoensis JCM 9140T, Bacillus akibai JCM 9157T, and Bacillus hemicellulosilyticus JCM 9152T.</title>
        <authorList>
            <person name="Yuki M."/>
            <person name="Oshima K."/>
            <person name="Suda W."/>
            <person name="Oshida Y."/>
            <person name="Kitamura K."/>
            <person name="Iida T."/>
            <person name="Hattori M."/>
            <person name="Ohkuma M."/>
        </authorList>
    </citation>
    <scope>NUCLEOTIDE SEQUENCE [LARGE SCALE GENOMIC DNA]</scope>
    <source>
        <strain evidence="3">JCM 9140</strain>
    </source>
</reference>
<name>W4PX59_9BACI</name>
<evidence type="ECO:0000256" key="1">
    <source>
        <dbReference type="SAM" id="Coils"/>
    </source>
</evidence>
<dbReference type="STRING" id="1236970.JCM9140_193"/>
<dbReference type="Proteomes" id="UP000018890">
    <property type="component" value="Unassembled WGS sequence"/>
</dbReference>
<protein>
    <recommendedName>
        <fullName evidence="5">Swarming motility protein SwrB</fullName>
    </recommendedName>
</protein>
<keyword evidence="2" id="KW-0472">Membrane</keyword>
<dbReference type="AlphaFoldDB" id="W4PX59"/>
<keyword evidence="1" id="KW-0175">Coiled coil</keyword>
<evidence type="ECO:0000313" key="4">
    <source>
        <dbReference type="Proteomes" id="UP000018890"/>
    </source>
</evidence>
<feature type="coiled-coil region" evidence="1">
    <location>
        <begin position="40"/>
        <end position="75"/>
    </location>
</feature>
<gene>
    <name evidence="3" type="ORF">JCM9140_193</name>
</gene>
<comment type="caution">
    <text evidence="3">The sequence shown here is derived from an EMBL/GenBank/DDBJ whole genome shotgun (WGS) entry which is preliminary data.</text>
</comment>
<evidence type="ECO:0000256" key="2">
    <source>
        <dbReference type="SAM" id="Phobius"/>
    </source>
</evidence>
<accession>W4PX59</accession>
<organism evidence="3 4">
    <name type="scientific">Halalkalibacter wakoensis JCM 9140</name>
    <dbReference type="NCBI Taxonomy" id="1236970"/>
    <lineage>
        <taxon>Bacteria</taxon>
        <taxon>Bacillati</taxon>
        <taxon>Bacillota</taxon>
        <taxon>Bacilli</taxon>
        <taxon>Bacillales</taxon>
        <taxon>Bacillaceae</taxon>
        <taxon>Halalkalibacter</taxon>
    </lineage>
</organism>
<keyword evidence="4" id="KW-1185">Reference proteome</keyword>
<proteinExistence type="predicted"/>
<dbReference type="Pfam" id="PF19610">
    <property type="entry name" value="DUF6115"/>
    <property type="match status" value="1"/>
</dbReference>
<dbReference type="InterPro" id="IPR046118">
    <property type="entry name" value="DUF6115"/>
</dbReference>
<dbReference type="RefSeq" id="WP_034741015.1">
    <property type="nucleotide sequence ID" value="NZ_BAUT01000001.1"/>
</dbReference>
<dbReference type="OrthoDB" id="1708317at2"/>
<dbReference type="EMBL" id="BAUT01000001">
    <property type="protein sequence ID" value="GAE24280.1"/>
    <property type="molecule type" value="Genomic_DNA"/>
</dbReference>
<keyword evidence="2" id="KW-1133">Transmembrane helix</keyword>
<sequence>MTTLLVTISLLLHAFTFLWILTLIKQQQARPSSKDEEKRKQEIEDLLISYTLEMKEENEKLLRQLSKDHEKEMEKDKPVQTRTAETVMPSRVVNHKEQKEEDKYKDYLPPMVEDSKEVEFQQSETANIISLSRQGYSAEEIAQKLNLGKGEVELMLKFYR</sequence>
<evidence type="ECO:0000313" key="3">
    <source>
        <dbReference type="EMBL" id="GAE24280.1"/>
    </source>
</evidence>
<evidence type="ECO:0008006" key="5">
    <source>
        <dbReference type="Google" id="ProtNLM"/>
    </source>
</evidence>